<protein>
    <submittedName>
        <fullName evidence="1">Uncharacterized protein</fullName>
    </submittedName>
</protein>
<evidence type="ECO:0000313" key="2">
    <source>
        <dbReference type="Proteomes" id="UP001642487"/>
    </source>
</evidence>
<evidence type="ECO:0000313" key="1">
    <source>
        <dbReference type="EMBL" id="CAK9309479.1"/>
    </source>
</evidence>
<keyword evidence="2" id="KW-1185">Reference proteome</keyword>
<dbReference type="EMBL" id="OZ021735">
    <property type="protein sequence ID" value="CAK9309479.1"/>
    <property type="molecule type" value="Genomic_DNA"/>
</dbReference>
<sequence>MHTFAARKTDLAANIANDQGIWYGNVLASFVALQNKRILAQCTRKVVSQHDLAAKMKASFLSDTMTSSDTASTTSFTFLKNHIRASFVSPFTNQTRLVGKVTSRKKTVTNNTRRRRVENDEC</sequence>
<gene>
    <name evidence="1" type="ORF">CITCOLO1_LOCUS1059</name>
</gene>
<proteinExistence type="predicted"/>
<accession>A0ABP0XMT8</accession>
<dbReference type="Proteomes" id="UP001642487">
    <property type="component" value="Chromosome 1"/>
</dbReference>
<reference evidence="1 2" key="1">
    <citation type="submission" date="2024-03" db="EMBL/GenBank/DDBJ databases">
        <authorList>
            <person name="Gkanogiannis A."/>
            <person name="Becerra Lopez-Lavalle L."/>
        </authorList>
    </citation>
    <scope>NUCLEOTIDE SEQUENCE [LARGE SCALE GENOMIC DNA]</scope>
</reference>
<organism evidence="1 2">
    <name type="scientific">Citrullus colocynthis</name>
    <name type="common">colocynth</name>
    <dbReference type="NCBI Taxonomy" id="252529"/>
    <lineage>
        <taxon>Eukaryota</taxon>
        <taxon>Viridiplantae</taxon>
        <taxon>Streptophyta</taxon>
        <taxon>Embryophyta</taxon>
        <taxon>Tracheophyta</taxon>
        <taxon>Spermatophyta</taxon>
        <taxon>Magnoliopsida</taxon>
        <taxon>eudicotyledons</taxon>
        <taxon>Gunneridae</taxon>
        <taxon>Pentapetalae</taxon>
        <taxon>rosids</taxon>
        <taxon>fabids</taxon>
        <taxon>Cucurbitales</taxon>
        <taxon>Cucurbitaceae</taxon>
        <taxon>Benincaseae</taxon>
        <taxon>Citrullus</taxon>
    </lineage>
</organism>
<name>A0ABP0XMT8_9ROSI</name>